<dbReference type="AlphaFoldDB" id="A0A8B7BPI3"/>
<evidence type="ECO:0000256" key="2">
    <source>
        <dbReference type="ARBA" id="ARBA00023117"/>
    </source>
</evidence>
<evidence type="ECO:0000256" key="1">
    <source>
        <dbReference type="ARBA" id="ARBA00023015"/>
    </source>
</evidence>
<feature type="region of interest" description="Disordered" evidence="5">
    <location>
        <begin position="16"/>
        <end position="53"/>
    </location>
</feature>
<evidence type="ECO:0000259" key="7">
    <source>
        <dbReference type="PROSITE" id="PS51525"/>
    </source>
</evidence>
<protein>
    <submittedName>
        <fullName evidence="9">Transcription factor GTE7-like</fullName>
    </submittedName>
</protein>
<dbReference type="PANTHER" id="PTHR45926">
    <property type="entry name" value="OSJNBA0053K19.4 PROTEIN"/>
    <property type="match status" value="1"/>
</dbReference>
<evidence type="ECO:0000256" key="3">
    <source>
        <dbReference type="ARBA" id="ARBA00023163"/>
    </source>
</evidence>
<feature type="compositionally biased region" description="Pro residues" evidence="5">
    <location>
        <begin position="360"/>
        <end position="377"/>
    </location>
</feature>
<dbReference type="PRINTS" id="PR00503">
    <property type="entry name" value="BROMODOMAIN"/>
</dbReference>
<dbReference type="InterPro" id="IPR027353">
    <property type="entry name" value="NET_dom"/>
</dbReference>
<evidence type="ECO:0000313" key="9">
    <source>
        <dbReference type="RefSeq" id="XP_008782804.2"/>
    </source>
</evidence>
<dbReference type="Pfam" id="PF00439">
    <property type="entry name" value="Bromodomain"/>
    <property type="match status" value="1"/>
</dbReference>
<sequence length="608" mass="66979">MASALLASRNEPFWGERKVYMRKTPNSNPNPKPGTNTNPNPNASDHASDHPRQFHPLVPEEVLDAAAVSDDSSSFNRKSVNLNHRRDSAGYIMFNISTYSKRELRELKRRLVSELEQVRTLNSRIESREIQSSARSAGFSVSGIYCGSREVTSSAAVAVHQNHLDSLAIRSADLFSVKEKAVSGDMTLLPVVFPREPKRLAAAPESEKLLSAMMKKCGQILTKLMKNKKSVWFNSPVDVVGMGLHDYFQIIKHPMDLGTVRSKLSKGLYPSPLEFAADVRLTFNNALIYNPEGHEVHKLADQFLRLFEGLFCPSYEKYEKQQSAVAREEEERHRVSSWSRAPVIERAVRPEPVDPVILPPATTPAPIPIPSLAPPPVQAKQPPLQQSQPPQQHPVVGRVMMGKQPKPKAKDANKRAMSFEEKRKLSLGLQSLPQEKMAQVLQIVRKRNVDPAQSGDEIELDIEMMDTETLWELDRFLCNCKKMMSKIKRKEAMASHLISAAPPAPAATMVMAESGDRSPVTVETPEAVAAKRSKKGDAIEEDVDIGDDMPCTNYPSVEIEKDAGYASSSTSSGSDSSSSSDSDSGSSGSDSDEDDAQSPGAGLRSPRN</sequence>
<reference evidence="9" key="2">
    <citation type="submission" date="2025-08" db="UniProtKB">
        <authorList>
            <consortium name="RefSeq"/>
        </authorList>
    </citation>
    <scope>IDENTIFICATION</scope>
    <source>
        <tissue evidence="9">Young leaves</tissue>
    </source>
</reference>
<dbReference type="GeneID" id="103702250"/>
<dbReference type="Gene3D" id="1.20.1270.220">
    <property type="match status" value="1"/>
</dbReference>
<keyword evidence="3" id="KW-0804">Transcription</keyword>
<dbReference type="PROSITE" id="PS51525">
    <property type="entry name" value="NET"/>
    <property type="match status" value="1"/>
</dbReference>
<dbReference type="SMART" id="SM00297">
    <property type="entry name" value="BROMO"/>
    <property type="match status" value="1"/>
</dbReference>
<keyword evidence="1" id="KW-0805">Transcription regulation</keyword>
<feature type="region of interest" description="Disordered" evidence="5">
    <location>
        <begin position="512"/>
        <end position="608"/>
    </location>
</feature>
<organism evidence="8 9">
    <name type="scientific">Phoenix dactylifera</name>
    <name type="common">Date palm</name>
    <dbReference type="NCBI Taxonomy" id="42345"/>
    <lineage>
        <taxon>Eukaryota</taxon>
        <taxon>Viridiplantae</taxon>
        <taxon>Streptophyta</taxon>
        <taxon>Embryophyta</taxon>
        <taxon>Tracheophyta</taxon>
        <taxon>Spermatophyta</taxon>
        <taxon>Magnoliopsida</taxon>
        <taxon>Liliopsida</taxon>
        <taxon>Arecaceae</taxon>
        <taxon>Coryphoideae</taxon>
        <taxon>Phoeniceae</taxon>
        <taxon>Phoenix</taxon>
    </lineage>
</organism>
<dbReference type="Gene3D" id="1.20.920.10">
    <property type="entry name" value="Bromodomain-like"/>
    <property type="match status" value="1"/>
</dbReference>
<gene>
    <name evidence="9" type="primary">LOC103702250</name>
</gene>
<dbReference type="Pfam" id="PF17035">
    <property type="entry name" value="BET"/>
    <property type="match status" value="1"/>
</dbReference>
<keyword evidence="2 4" id="KW-0103">Bromodomain</keyword>
<evidence type="ECO:0000313" key="8">
    <source>
        <dbReference type="Proteomes" id="UP000228380"/>
    </source>
</evidence>
<feature type="compositionally biased region" description="Low complexity" evidence="5">
    <location>
        <begin position="567"/>
        <end position="589"/>
    </location>
</feature>
<evidence type="ECO:0000259" key="6">
    <source>
        <dbReference type="PROSITE" id="PS50014"/>
    </source>
</evidence>
<dbReference type="InterPro" id="IPR038336">
    <property type="entry name" value="NET_sf"/>
</dbReference>
<accession>A0A8B7BPI3</accession>
<keyword evidence="8" id="KW-1185">Reference proteome</keyword>
<feature type="compositionally biased region" description="Low complexity" evidence="5">
    <location>
        <begin position="378"/>
        <end position="394"/>
    </location>
</feature>
<proteinExistence type="predicted"/>
<evidence type="ECO:0000256" key="5">
    <source>
        <dbReference type="SAM" id="MobiDB-lite"/>
    </source>
</evidence>
<dbReference type="PROSITE" id="PS50014">
    <property type="entry name" value="BROMODOMAIN_2"/>
    <property type="match status" value="1"/>
</dbReference>
<dbReference type="OrthoDB" id="21449at2759"/>
<evidence type="ECO:0000256" key="4">
    <source>
        <dbReference type="PROSITE-ProRule" id="PRU00035"/>
    </source>
</evidence>
<dbReference type="Proteomes" id="UP000228380">
    <property type="component" value="Chromosome 7"/>
</dbReference>
<name>A0A8B7BPI3_PHODC</name>
<reference evidence="8" key="1">
    <citation type="journal article" date="2019" name="Nat. Commun.">
        <title>Genome-wide association mapping of date palm fruit traits.</title>
        <authorList>
            <person name="Hazzouri K.M."/>
            <person name="Gros-Balthazard M."/>
            <person name="Flowers J.M."/>
            <person name="Copetti D."/>
            <person name="Lemansour A."/>
            <person name="Lebrun M."/>
            <person name="Masmoudi K."/>
            <person name="Ferrand S."/>
            <person name="Dhar M.I."/>
            <person name="Fresquez Z.A."/>
            <person name="Rosas U."/>
            <person name="Zhang J."/>
            <person name="Talag J."/>
            <person name="Lee S."/>
            <person name="Kudrna D."/>
            <person name="Powell R.F."/>
            <person name="Leitch I.J."/>
            <person name="Krueger R.R."/>
            <person name="Wing R.A."/>
            <person name="Amiri K.M.A."/>
            <person name="Purugganan M.D."/>
        </authorList>
    </citation>
    <scope>NUCLEOTIDE SEQUENCE [LARGE SCALE GENOMIC DNA]</scope>
    <source>
        <strain evidence="8">cv. Khalas</strain>
    </source>
</reference>
<dbReference type="RefSeq" id="XP_008782804.2">
    <property type="nucleotide sequence ID" value="XM_008784582.4"/>
</dbReference>
<dbReference type="SUPFAM" id="SSF47370">
    <property type="entry name" value="Bromodomain"/>
    <property type="match status" value="1"/>
</dbReference>
<feature type="compositionally biased region" description="Low complexity" evidence="5">
    <location>
        <begin position="24"/>
        <end position="42"/>
    </location>
</feature>
<feature type="region of interest" description="Disordered" evidence="5">
    <location>
        <begin position="360"/>
        <end position="396"/>
    </location>
</feature>
<dbReference type="InterPro" id="IPR036427">
    <property type="entry name" value="Bromodomain-like_sf"/>
</dbReference>
<feature type="domain" description="Bromo" evidence="6">
    <location>
        <begin position="225"/>
        <end position="297"/>
    </location>
</feature>
<feature type="domain" description="NET" evidence="7">
    <location>
        <begin position="407"/>
        <end position="488"/>
    </location>
</feature>
<dbReference type="KEGG" id="pda:103702250"/>
<dbReference type="InterPro" id="IPR001487">
    <property type="entry name" value="Bromodomain"/>
</dbReference>